<evidence type="ECO:0000313" key="1">
    <source>
        <dbReference type="EMBL" id="NEC92879.1"/>
    </source>
</evidence>
<dbReference type="PANTHER" id="PTHR42811">
    <property type="entry name" value="SERINE ACETYLTRANSFERASE"/>
    <property type="match status" value="1"/>
</dbReference>
<reference evidence="1" key="1">
    <citation type="submission" date="2020-01" db="EMBL/GenBank/DDBJ databases">
        <title>Insect and environment-associated Actinomycetes.</title>
        <authorList>
            <person name="Currrie C."/>
            <person name="Chevrette M."/>
            <person name="Carlson C."/>
            <person name="Stubbendieck R."/>
            <person name="Wendt-Pienkowski E."/>
        </authorList>
    </citation>
    <scope>NUCLEOTIDE SEQUENCE</scope>
    <source>
        <strain evidence="1">SID12501</strain>
    </source>
</reference>
<name>A0A6B3C8E5_9ACTN</name>
<dbReference type="EMBL" id="JAAGLU010000278">
    <property type="protein sequence ID" value="NEC92879.1"/>
    <property type="molecule type" value="Genomic_DNA"/>
</dbReference>
<gene>
    <name evidence="1" type="ORF">G3I71_45735</name>
</gene>
<comment type="caution">
    <text evidence="1">The sequence shown here is derived from an EMBL/GenBank/DDBJ whole genome shotgun (WGS) entry which is preliminary data.</text>
</comment>
<dbReference type="SUPFAM" id="SSF51161">
    <property type="entry name" value="Trimeric LpxA-like enzymes"/>
    <property type="match status" value="1"/>
</dbReference>
<organism evidence="1">
    <name type="scientific">Streptomyces sp. SID12501</name>
    <dbReference type="NCBI Taxonomy" id="2706042"/>
    <lineage>
        <taxon>Bacteria</taxon>
        <taxon>Bacillati</taxon>
        <taxon>Actinomycetota</taxon>
        <taxon>Actinomycetes</taxon>
        <taxon>Kitasatosporales</taxon>
        <taxon>Streptomycetaceae</taxon>
        <taxon>Streptomyces</taxon>
    </lineage>
</organism>
<feature type="non-terminal residue" evidence="1">
    <location>
        <position position="199"/>
    </location>
</feature>
<feature type="non-terminal residue" evidence="1">
    <location>
        <position position="1"/>
    </location>
</feature>
<dbReference type="InterPro" id="IPR011004">
    <property type="entry name" value="Trimer_LpxA-like_sf"/>
</dbReference>
<dbReference type="AlphaFoldDB" id="A0A6B3C8E5"/>
<accession>A0A6B3C8E5</accession>
<protein>
    <recommendedName>
        <fullName evidence="2">Serine acetyltransferase</fullName>
    </recommendedName>
</protein>
<dbReference type="RefSeq" id="WP_164324854.1">
    <property type="nucleotide sequence ID" value="NZ_JAAGLU010000278.1"/>
</dbReference>
<sequence>PHGWDSLVDPWVDSLAVKADKIPSAYRIWQSAHRYLQAGDTERAELCVQLNALMHSSAVPAATRLGEGTVFGYGGIGVVIHALADLGKGLTIAPHVTIGGNGKPVRRIGTGAPTVPMIGDYAVLSTGAKVLGGCVVGPFAIVAPNAVVIDDVAPGAIVGGVPARVIGRVDPEQPFRHKAKYLPLRGLDDAAFRALFDET</sequence>
<proteinExistence type="predicted"/>
<dbReference type="Gene3D" id="2.160.10.10">
    <property type="entry name" value="Hexapeptide repeat proteins"/>
    <property type="match status" value="1"/>
</dbReference>
<evidence type="ECO:0008006" key="2">
    <source>
        <dbReference type="Google" id="ProtNLM"/>
    </source>
</evidence>